<evidence type="ECO:0000313" key="3">
    <source>
        <dbReference type="Proteomes" id="UP000249081"/>
    </source>
</evidence>
<dbReference type="InterPro" id="IPR000595">
    <property type="entry name" value="cNMP-bd_dom"/>
</dbReference>
<dbReference type="InterPro" id="IPR018490">
    <property type="entry name" value="cNMP-bd_dom_sf"/>
</dbReference>
<dbReference type="PANTHER" id="PTHR24567">
    <property type="entry name" value="CRP FAMILY TRANSCRIPTIONAL REGULATORY PROTEIN"/>
    <property type="match status" value="1"/>
</dbReference>
<dbReference type="AlphaFoldDB" id="A0A2W4Y9A9"/>
<dbReference type="GO" id="GO:0003700">
    <property type="term" value="F:DNA-binding transcription factor activity"/>
    <property type="evidence" value="ECO:0007669"/>
    <property type="project" value="TreeGrafter"/>
</dbReference>
<sequence length="123" mass="13569">MLEPTRVIELFMTSPHIHEVKAGETIFEADTPGEVMYGILEGEVEMRVQGHTVETISHGDIFGEGALVQIPSVRASTAVAKTDCKLAAVDRAHFMFLVQETPLFALEVIRSLSTRLRSFKALV</sequence>
<dbReference type="Gene3D" id="2.60.120.10">
    <property type="entry name" value="Jelly Rolls"/>
    <property type="match status" value="1"/>
</dbReference>
<organism evidence="2 3">
    <name type="scientific">Shackletoniella antarctica</name>
    <dbReference type="NCBI Taxonomy" id="268115"/>
    <lineage>
        <taxon>Bacteria</taxon>
        <taxon>Bacillati</taxon>
        <taxon>Cyanobacteriota</taxon>
        <taxon>Cyanophyceae</taxon>
        <taxon>Oculatellales</taxon>
        <taxon>Oculatellaceae</taxon>
        <taxon>Shackletoniella</taxon>
    </lineage>
</organism>
<gene>
    <name evidence="2" type="ORF">DCF17_04845</name>
</gene>
<reference evidence="3" key="1">
    <citation type="submission" date="2018-04" db="EMBL/GenBank/DDBJ databases">
        <authorList>
            <person name="Cornet L."/>
        </authorList>
    </citation>
    <scope>NUCLEOTIDE SEQUENCE [LARGE SCALE GENOMIC DNA]</scope>
</reference>
<accession>A0A2W4Y9A9</accession>
<comment type="caution">
    <text evidence="2">The sequence shown here is derived from an EMBL/GenBank/DDBJ whole genome shotgun (WGS) entry which is preliminary data.</text>
</comment>
<dbReference type="CDD" id="cd00038">
    <property type="entry name" value="CAP_ED"/>
    <property type="match status" value="1"/>
</dbReference>
<proteinExistence type="predicted"/>
<dbReference type="InterPro" id="IPR014710">
    <property type="entry name" value="RmlC-like_jellyroll"/>
</dbReference>
<dbReference type="GO" id="GO:0005829">
    <property type="term" value="C:cytosol"/>
    <property type="evidence" value="ECO:0007669"/>
    <property type="project" value="TreeGrafter"/>
</dbReference>
<evidence type="ECO:0000259" key="1">
    <source>
        <dbReference type="PROSITE" id="PS50042"/>
    </source>
</evidence>
<evidence type="ECO:0000313" key="2">
    <source>
        <dbReference type="EMBL" id="PZO44021.1"/>
    </source>
</evidence>
<dbReference type="InterPro" id="IPR050397">
    <property type="entry name" value="Env_Response_Regulators"/>
</dbReference>
<dbReference type="PANTHER" id="PTHR24567:SF74">
    <property type="entry name" value="HTH-TYPE TRANSCRIPTIONAL REGULATOR ARCR"/>
    <property type="match status" value="1"/>
</dbReference>
<dbReference type="Pfam" id="PF00027">
    <property type="entry name" value="cNMP_binding"/>
    <property type="match status" value="1"/>
</dbReference>
<dbReference type="Proteomes" id="UP000249081">
    <property type="component" value="Unassembled WGS sequence"/>
</dbReference>
<dbReference type="SUPFAM" id="SSF51206">
    <property type="entry name" value="cAMP-binding domain-like"/>
    <property type="match status" value="1"/>
</dbReference>
<protein>
    <submittedName>
        <fullName evidence="2">Cyclic nucleotide-binding protein</fullName>
    </submittedName>
</protein>
<dbReference type="EMBL" id="QBMN01000021">
    <property type="protein sequence ID" value="PZO44021.1"/>
    <property type="molecule type" value="Genomic_DNA"/>
</dbReference>
<dbReference type="PROSITE" id="PS50042">
    <property type="entry name" value="CNMP_BINDING_3"/>
    <property type="match status" value="1"/>
</dbReference>
<name>A0A2W4Y9A9_9CYAN</name>
<reference evidence="2 3" key="2">
    <citation type="submission" date="2018-06" db="EMBL/GenBank/DDBJ databases">
        <title>Metagenomic assembly of (sub)arctic Cyanobacteria and their associated microbiome from non-axenic cultures.</title>
        <authorList>
            <person name="Baurain D."/>
        </authorList>
    </citation>
    <scope>NUCLEOTIDE SEQUENCE [LARGE SCALE GENOMIC DNA]</scope>
    <source>
        <strain evidence="2">ULC041bin1</strain>
    </source>
</reference>
<dbReference type="SMART" id="SM00100">
    <property type="entry name" value="cNMP"/>
    <property type="match status" value="1"/>
</dbReference>
<feature type="domain" description="Cyclic nucleotide-binding" evidence="1">
    <location>
        <begin position="1"/>
        <end position="115"/>
    </location>
</feature>